<dbReference type="Proteomes" id="UP000403266">
    <property type="component" value="Unassembled WGS sequence"/>
</dbReference>
<keyword evidence="1" id="KW-0560">Oxidoreductase</keyword>
<dbReference type="RefSeq" id="WP_152715765.1">
    <property type="nucleotide sequence ID" value="NZ_VOSJ01000200.1"/>
</dbReference>
<dbReference type="EMBL" id="VOSK01000196">
    <property type="protein sequence ID" value="MPR29073.1"/>
    <property type="molecule type" value="Genomic_DNA"/>
</dbReference>
<dbReference type="InterPro" id="IPR006076">
    <property type="entry name" value="FAD-dep_OxRdtase"/>
</dbReference>
<evidence type="ECO:0000313" key="4">
    <source>
        <dbReference type="Proteomes" id="UP000403266"/>
    </source>
</evidence>
<protein>
    <submittedName>
        <fullName evidence="3">FAD-binding oxidoreductase</fullName>
    </submittedName>
</protein>
<dbReference type="Pfam" id="PF01266">
    <property type="entry name" value="DAO"/>
    <property type="match status" value="1"/>
</dbReference>
<reference evidence="3 4" key="1">
    <citation type="journal article" date="2019" name="Syst. Appl. Microbiol.">
        <title>Microvirga tunisiensis sp. nov., a root nodule symbiotic bacterium isolated from Lupinus micranthus and L. luteus grown in Northern Tunisia.</title>
        <authorList>
            <person name="Msaddak A."/>
            <person name="Rejili M."/>
            <person name="Duran D."/>
            <person name="Mars M."/>
            <person name="Palacios J.M."/>
            <person name="Ruiz-Argueso T."/>
            <person name="Rey L."/>
            <person name="Imperial J."/>
        </authorList>
    </citation>
    <scope>NUCLEOTIDE SEQUENCE [LARGE SCALE GENOMIC DNA]</scope>
    <source>
        <strain evidence="3 4">Lmie10</strain>
    </source>
</reference>
<dbReference type="AlphaFoldDB" id="A0A5N7MQ48"/>
<keyword evidence="4" id="KW-1185">Reference proteome</keyword>
<accession>A0A5N7MQ48</accession>
<proteinExistence type="predicted"/>
<dbReference type="GO" id="GO:0016491">
    <property type="term" value="F:oxidoreductase activity"/>
    <property type="evidence" value="ECO:0007669"/>
    <property type="project" value="UniProtKB-KW"/>
</dbReference>
<name>A0A5N7MQ48_9HYPH</name>
<dbReference type="Gene3D" id="3.30.9.10">
    <property type="entry name" value="D-Amino Acid Oxidase, subunit A, domain 2"/>
    <property type="match status" value="1"/>
</dbReference>
<evidence type="ECO:0000256" key="1">
    <source>
        <dbReference type="ARBA" id="ARBA00023002"/>
    </source>
</evidence>
<organism evidence="3 4">
    <name type="scientific">Microvirga tunisiensis</name>
    <dbReference type="NCBI Taxonomy" id="2108360"/>
    <lineage>
        <taxon>Bacteria</taxon>
        <taxon>Pseudomonadati</taxon>
        <taxon>Pseudomonadota</taxon>
        <taxon>Alphaproteobacteria</taxon>
        <taxon>Hyphomicrobiales</taxon>
        <taxon>Methylobacteriaceae</taxon>
        <taxon>Microvirga</taxon>
    </lineage>
</organism>
<gene>
    <name evidence="3" type="ORF">FS320_29145</name>
</gene>
<comment type="caution">
    <text evidence="3">The sequence shown here is derived from an EMBL/GenBank/DDBJ whole genome shotgun (WGS) entry which is preliminary data.</text>
</comment>
<evidence type="ECO:0000313" key="3">
    <source>
        <dbReference type="EMBL" id="MPR29073.1"/>
    </source>
</evidence>
<evidence type="ECO:0000259" key="2">
    <source>
        <dbReference type="Pfam" id="PF01266"/>
    </source>
</evidence>
<sequence length="145" mass="15648">MAKLSGKPDCCWVADAPKTDFPELVGAQECDAAIVGAGIVGLTTALSLLEAGKAVIVLEARQVGRQVTGRSSAKITAQHSLIYRYLIDTAGHEIALAYAEANRRGVATIREWIETLQIDCDLEPKSAFTYTCDPRTYAGMWVMTV</sequence>
<dbReference type="SUPFAM" id="SSF51905">
    <property type="entry name" value="FAD/NAD(P)-binding domain"/>
    <property type="match status" value="1"/>
</dbReference>
<dbReference type="Gene3D" id="3.50.50.60">
    <property type="entry name" value="FAD/NAD(P)-binding domain"/>
    <property type="match status" value="1"/>
</dbReference>
<feature type="domain" description="FAD dependent oxidoreductase" evidence="2">
    <location>
        <begin position="31"/>
        <end position="130"/>
    </location>
</feature>
<dbReference type="OrthoDB" id="311718at2"/>
<dbReference type="InterPro" id="IPR036188">
    <property type="entry name" value="FAD/NAD-bd_sf"/>
</dbReference>